<dbReference type="Proteomes" id="UP000828390">
    <property type="component" value="Unassembled WGS sequence"/>
</dbReference>
<organism evidence="2 3">
    <name type="scientific">Dreissena polymorpha</name>
    <name type="common">Zebra mussel</name>
    <name type="synonym">Mytilus polymorpha</name>
    <dbReference type="NCBI Taxonomy" id="45954"/>
    <lineage>
        <taxon>Eukaryota</taxon>
        <taxon>Metazoa</taxon>
        <taxon>Spiralia</taxon>
        <taxon>Lophotrochozoa</taxon>
        <taxon>Mollusca</taxon>
        <taxon>Bivalvia</taxon>
        <taxon>Autobranchia</taxon>
        <taxon>Heteroconchia</taxon>
        <taxon>Euheterodonta</taxon>
        <taxon>Imparidentia</taxon>
        <taxon>Neoheterodontei</taxon>
        <taxon>Myida</taxon>
        <taxon>Dreissenoidea</taxon>
        <taxon>Dreissenidae</taxon>
        <taxon>Dreissena</taxon>
    </lineage>
</organism>
<proteinExistence type="predicted"/>
<protein>
    <submittedName>
        <fullName evidence="2">Uncharacterized protein</fullName>
    </submittedName>
</protein>
<comment type="caution">
    <text evidence="2">The sequence shown here is derived from an EMBL/GenBank/DDBJ whole genome shotgun (WGS) entry which is preliminary data.</text>
</comment>
<dbReference type="AlphaFoldDB" id="A0A9D4CET5"/>
<reference evidence="2" key="2">
    <citation type="submission" date="2020-11" db="EMBL/GenBank/DDBJ databases">
        <authorList>
            <person name="McCartney M.A."/>
            <person name="Auch B."/>
            <person name="Kono T."/>
            <person name="Mallez S."/>
            <person name="Becker A."/>
            <person name="Gohl D.M."/>
            <person name="Silverstein K.A.T."/>
            <person name="Koren S."/>
            <person name="Bechman K.B."/>
            <person name="Herman A."/>
            <person name="Abrahante J.E."/>
            <person name="Garbe J."/>
        </authorList>
    </citation>
    <scope>NUCLEOTIDE SEQUENCE</scope>
    <source>
        <strain evidence="2">Duluth1</strain>
        <tissue evidence="2">Whole animal</tissue>
    </source>
</reference>
<dbReference type="EMBL" id="JAIWYP010000013">
    <property type="protein sequence ID" value="KAH3722009.1"/>
    <property type="molecule type" value="Genomic_DNA"/>
</dbReference>
<feature type="compositionally biased region" description="Basic and acidic residues" evidence="1">
    <location>
        <begin position="1"/>
        <end position="11"/>
    </location>
</feature>
<name>A0A9D4CET5_DREPO</name>
<evidence type="ECO:0000313" key="3">
    <source>
        <dbReference type="Proteomes" id="UP000828390"/>
    </source>
</evidence>
<evidence type="ECO:0000313" key="2">
    <source>
        <dbReference type="EMBL" id="KAH3722009.1"/>
    </source>
</evidence>
<keyword evidence="3" id="KW-1185">Reference proteome</keyword>
<sequence>MKPSPDQEKPTHPTKHSSKSHARRRKTFKASSISAASWTTVQQLQKVKQEQPL</sequence>
<feature type="compositionally biased region" description="Basic residues" evidence="1">
    <location>
        <begin position="12"/>
        <end position="28"/>
    </location>
</feature>
<gene>
    <name evidence="2" type="ORF">DPMN_064958</name>
</gene>
<evidence type="ECO:0000256" key="1">
    <source>
        <dbReference type="SAM" id="MobiDB-lite"/>
    </source>
</evidence>
<reference evidence="2" key="1">
    <citation type="journal article" date="2019" name="bioRxiv">
        <title>The Genome of the Zebra Mussel, Dreissena polymorpha: A Resource for Invasive Species Research.</title>
        <authorList>
            <person name="McCartney M.A."/>
            <person name="Auch B."/>
            <person name="Kono T."/>
            <person name="Mallez S."/>
            <person name="Zhang Y."/>
            <person name="Obille A."/>
            <person name="Becker A."/>
            <person name="Abrahante J.E."/>
            <person name="Garbe J."/>
            <person name="Badalamenti J.P."/>
            <person name="Herman A."/>
            <person name="Mangelson H."/>
            <person name="Liachko I."/>
            <person name="Sullivan S."/>
            <person name="Sone E.D."/>
            <person name="Koren S."/>
            <person name="Silverstein K.A.T."/>
            <person name="Beckman K.B."/>
            <person name="Gohl D.M."/>
        </authorList>
    </citation>
    <scope>NUCLEOTIDE SEQUENCE</scope>
    <source>
        <strain evidence="2">Duluth1</strain>
        <tissue evidence="2">Whole animal</tissue>
    </source>
</reference>
<accession>A0A9D4CET5</accession>
<feature type="region of interest" description="Disordered" evidence="1">
    <location>
        <begin position="1"/>
        <end position="34"/>
    </location>
</feature>